<gene>
    <name evidence="2" type="ORF">TPA0910_68590</name>
</gene>
<sequence length="111" mass="11450">MLSETLSRVSVATAPQTTKASVSAAETPKTTRSVRGVRWGPAGWGPGRSTVTGGTPLTSPEFVPVCGTQKNLSLGLADGFSATQDVVTHAGRYRAGHVACPQRPDQQVSTG</sequence>
<organism evidence="2 3">
    <name type="scientific">Streptomyces hygroscopicus</name>
    <dbReference type="NCBI Taxonomy" id="1912"/>
    <lineage>
        <taxon>Bacteria</taxon>
        <taxon>Bacillati</taxon>
        <taxon>Actinomycetota</taxon>
        <taxon>Actinomycetes</taxon>
        <taxon>Kitasatosporales</taxon>
        <taxon>Streptomycetaceae</taxon>
        <taxon>Streptomyces</taxon>
        <taxon>Streptomyces violaceusniger group</taxon>
    </lineage>
</organism>
<reference evidence="2" key="1">
    <citation type="submission" date="2024-05" db="EMBL/GenBank/DDBJ databases">
        <title>Whole genome shotgun sequence of Streptomyces hygroscopicus NBRC 113678.</title>
        <authorList>
            <person name="Komaki H."/>
            <person name="Tamura T."/>
        </authorList>
    </citation>
    <scope>NUCLEOTIDE SEQUENCE</scope>
    <source>
        <strain evidence="2">N11-34</strain>
    </source>
</reference>
<feature type="region of interest" description="Disordered" evidence="1">
    <location>
        <begin position="1"/>
        <end position="57"/>
    </location>
</feature>
<evidence type="ECO:0000313" key="2">
    <source>
        <dbReference type="EMBL" id="GHJ32426.1"/>
    </source>
</evidence>
<feature type="compositionally biased region" description="Polar residues" evidence="1">
    <location>
        <begin position="1"/>
        <end position="21"/>
    </location>
</feature>
<evidence type="ECO:0000256" key="1">
    <source>
        <dbReference type="SAM" id="MobiDB-lite"/>
    </source>
</evidence>
<name>A0ABQ3U9Y8_STRHY</name>
<accession>A0ABQ3U9Y8</accession>
<protein>
    <submittedName>
        <fullName evidence="2">Uncharacterized protein</fullName>
    </submittedName>
</protein>
<evidence type="ECO:0000313" key="3">
    <source>
        <dbReference type="Proteomes" id="UP001054854"/>
    </source>
</evidence>
<dbReference type="Proteomes" id="UP001054854">
    <property type="component" value="Unassembled WGS sequence"/>
</dbReference>
<dbReference type="EMBL" id="BNEK01000005">
    <property type="protein sequence ID" value="GHJ32426.1"/>
    <property type="molecule type" value="Genomic_DNA"/>
</dbReference>
<keyword evidence="3" id="KW-1185">Reference proteome</keyword>
<comment type="caution">
    <text evidence="2">The sequence shown here is derived from an EMBL/GenBank/DDBJ whole genome shotgun (WGS) entry which is preliminary data.</text>
</comment>
<proteinExistence type="predicted"/>